<dbReference type="InterPro" id="IPR006000">
    <property type="entry name" value="Xylulokinase"/>
</dbReference>
<evidence type="ECO:0000313" key="14">
    <source>
        <dbReference type="Proteomes" id="UP000050501"/>
    </source>
</evidence>
<dbReference type="RefSeq" id="WP_062419828.1">
    <property type="nucleotide sequence ID" value="NZ_BBXZ01000183.1"/>
</dbReference>
<dbReference type="AlphaFoldDB" id="A0A0M8JQH4"/>
<dbReference type="PANTHER" id="PTHR43095">
    <property type="entry name" value="SUGAR KINASE"/>
    <property type="match status" value="1"/>
</dbReference>
<evidence type="ECO:0000259" key="10">
    <source>
        <dbReference type="Pfam" id="PF00370"/>
    </source>
</evidence>
<evidence type="ECO:0000256" key="7">
    <source>
        <dbReference type="ARBA" id="ARBA00023277"/>
    </source>
</evidence>
<evidence type="ECO:0000313" key="13">
    <source>
        <dbReference type="EMBL" id="KPL81626.1"/>
    </source>
</evidence>
<name>A0A0M8JQH4_9CHLR</name>
<dbReference type="InterPro" id="IPR018483">
    <property type="entry name" value="Carb_kinase_FGGY_CS"/>
</dbReference>
<protein>
    <recommendedName>
        <fullName evidence="9">Xylulose kinase</fullName>
        <shortName evidence="9">Xylulokinase</shortName>
        <ecNumber evidence="9">2.7.1.17</ecNumber>
    </recommendedName>
</protein>
<dbReference type="GO" id="GO:0005524">
    <property type="term" value="F:ATP binding"/>
    <property type="evidence" value="ECO:0007669"/>
    <property type="project" value="UniProtKB-KW"/>
</dbReference>
<evidence type="ECO:0000256" key="8">
    <source>
        <dbReference type="RuleBase" id="RU003733"/>
    </source>
</evidence>
<dbReference type="Pfam" id="PF02782">
    <property type="entry name" value="FGGY_C"/>
    <property type="match status" value="1"/>
</dbReference>
<sequence length="502" mass="53466">MDALVGLDLGTSSVKAVVMQRDGRLLAAAGEETALHTPQPGWAEQDPQDWLAASLRALRRAVAESGVSPQQVAGVGVTGQMHSLVCLSGTGEVLRPAILWADSRSQPQVYALLRSPGADALAEWTGNPLAAGMMLVSWLWLRQNEVDTARRTRWLVSPKDYLRWQLSGDLGTEDSDASATLLFDPFERYWSQPVLDLAGLREENLPYVNLSARAAAGLRPSMAAACGLRAGTPVVFGASDQAARAVGQGLLDEGWAAVTIGTGGQIFAPVADARAAARQAPHRKAVHLFCHALPDRWHLQAATLSAGLSLRWLRDQLWPGSDYASLAEAAQGVEAAQEGLFFLPHLAGERTPHLDSSVRGLFAGLSLSHQRAHLTRAVMEGVVFSLRQGLEALTTAGAPLEGLLLAGGALRHPLWVRLAADILGQAVYTTEREEITACGAAMLAGVGGGVYADVRAAVQQAVSPLGQPVLPDPQRAELYTQAYARYCRLYPALRQAGFARPA</sequence>
<dbReference type="InterPro" id="IPR018484">
    <property type="entry name" value="FGGY_N"/>
</dbReference>
<dbReference type="GO" id="GO:0004856">
    <property type="term" value="F:D-xylulokinase activity"/>
    <property type="evidence" value="ECO:0007669"/>
    <property type="project" value="UniProtKB-EC"/>
</dbReference>
<dbReference type="CDD" id="cd07808">
    <property type="entry name" value="ASKHA_NBD_FGGY_EcXK-like"/>
    <property type="match status" value="1"/>
</dbReference>
<proteinExistence type="inferred from homology"/>
<dbReference type="EMBL" id="DF967975">
    <property type="protein sequence ID" value="GAP19559.1"/>
    <property type="molecule type" value="Genomic_DNA"/>
</dbReference>
<dbReference type="InterPro" id="IPR018485">
    <property type="entry name" value="FGGY_C"/>
</dbReference>
<evidence type="ECO:0000256" key="5">
    <source>
        <dbReference type="ARBA" id="ARBA00022777"/>
    </source>
</evidence>
<organism evidence="12">
    <name type="scientific">Levilinea saccharolytica</name>
    <dbReference type="NCBI Taxonomy" id="229921"/>
    <lineage>
        <taxon>Bacteria</taxon>
        <taxon>Bacillati</taxon>
        <taxon>Chloroflexota</taxon>
        <taxon>Anaerolineae</taxon>
        <taxon>Anaerolineales</taxon>
        <taxon>Anaerolineaceae</taxon>
        <taxon>Levilinea</taxon>
    </lineage>
</organism>
<dbReference type="Proteomes" id="UP000050501">
    <property type="component" value="Unassembled WGS sequence"/>
</dbReference>
<dbReference type="PATRIC" id="fig|229921.5.peg.1312"/>
<dbReference type="Gene3D" id="3.30.420.40">
    <property type="match status" value="2"/>
</dbReference>
<evidence type="ECO:0000256" key="2">
    <source>
        <dbReference type="ARBA" id="ARBA00022629"/>
    </source>
</evidence>
<keyword evidence="6 9" id="KW-0067">ATP-binding</keyword>
<evidence type="ECO:0000256" key="9">
    <source>
        <dbReference type="RuleBase" id="RU364073"/>
    </source>
</evidence>
<keyword evidence="14" id="KW-1185">Reference proteome</keyword>
<keyword evidence="3 8" id="KW-0808">Transferase</keyword>
<dbReference type="PANTHER" id="PTHR43095:SF5">
    <property type="entry name" value="XYLULOSE KINASE"/>
    <property type="match status" value="1"/>
</dbReference>
<comment type="similarity">
    <text evidence="1 8">Belongs to the FGGY kinase family.</text>
</comment>
<dbReference type="STRING" id="229921.ADN01_09840"/>
<dbReference type="GO" id="GO:0005997">
    <property type="term" value="P:xylulose metabolic process"/>
    <property type="evidence" value="ECO:0007669"/>
    <property type="project" value="InterPro"/>
</dbReference>
<evidence type="ECO:0000313" key="12">
    <source>
        <dbReference type="EMBL" id="GAP19559.1"/>
    </source>
</evidence>
<dbReference type="EC" id="2.7.1.17" evidence="9"/>
<keyword evidence="7 9" id="KW-0119">Carbohydrate metabolism</keyword>
<evidence type="ECO:0000259" key="11">
    <source>
        <dbReference type="Pfam" id="PF02782"/>
    </source>
</evidence>
<comment type="catalytic activity">
    <reaction evidence="9">
        <text>D-xylulose + ATP = D-xylulose 5-phosphate + ADP + H(+)</text>
        <dbReference type="Rhea" id="RHEA:10964"/>
        <dbReference type="ChEBI" id="CHEBI:15378"/>
        <dbReference type="ChEBI" id="CHEBI:17140"/>
        <dbReference type="ChEBI" id="CHEBI:30616"/>
        <dbReference type="ChEBI" id="CHEBI:57737"/>
        <dbReference type="ChEBI" id="CHEBI:456216"/>
        <dbReference type="EC" id="2.7.1.17"/>
    </reaction>
</comment>
<keyword evidence="4 9" id="KW-0547">Nucleotide-binding</keyword>
<evidence type="ECO:0000256" key="3">
    <source>
        <dbReference type="ARBA" id="ARBA00022679"/>
    </source>
</evidence>
<dbReference type="Pfam" id="PF00370">
    <property type="entry name" value="FGGY_N"/>
    <property type="match status" value="1"/>
</dbReference>
<dbReference type="EMBL" id="LGCM01000037">
    <property type="protein sequence ID" value="KPL81626.1"/>
    <property type="molecule type" value="Genomic_DNA"/>
</dbReference>
<feature type="domain" description="Carbohydrate kinase FGGY N-terminal" evidence="10">
    <location>
        <begin position="5"/>
        <end position="247"/>
    </location>
</feature>
<reference evidence="12" key="1">
    <citation type="journal article" date="2015" name="Genome Announc.">
        <title>Draft Genome Sequences of Anaerolinea thermolimosa IMO-1, Bellilinea caldifistulae GOMI-1, Leptolinea tardivitalis YMTK-2, Levilinea saccharolytica KIBI-1, Longilinea arvoryzae KOME-1, Previously Described as Members of the Class Anaerolineae (Chloroflexi).</title>
        <authorList>
            <person name="Matsuura N."/>
            <person name="Tourlousse M.D."/>
            <person name="Ohashi A."/>
            <person name="Hugenholtz P."/>
            <person name="Sekiguchi Y."/>
        </authorList>
    </citation>
    <scope>NUCLEOTIDE SEQUENCE</scope>
    <source>
        <strain evidence="12">KIBI-1</strain>
    </source>
</reference>
<reference evidence="13 14" key="2">
    <citation type="submission" date="2015-07" db="EMBL/GenBank/DDBJ databases">
        <title>Genome sequence of Levilinea saccharolytica DSM 16555.</title>
        <authorList>
            <person name="Hemp J."/>
            <person name="Ward L.M."/>
            <person name="Pace L.A."/>
            <person name="Fischer W.W."/>
        </authorList>
    </citation>
    <scope>NUCLEOTIDE SEQUENCE [LARGE SCALE GENOMIC DNA]</scope>
    <source>
        <strain evidence="13 14">KIBI-1</strain>
    </source>
</reference>
<keyword evidence="2 9" id="KW-0859">Xylose metabolism</keyword>
<dbReference type="SUPFAM" id="SSF53067">
    <property type="entry name" value="Actin-like ATPase domain"/>
    <property type="match status" value="2"/>
</dbReference>
<dbReference type="InterPro" id="IPR050406">
    <property type="entry name" value="FGGY_Carb_Kinase"/>
</dbReference>
<evidence type="ECO:0000256" key="4">
    <source>
        <dbReference type="ARBA" id="ARBA00022741"/>
    </source>
</evidence>
<dbReference type="InterPro" id="IPR000577">
    <property type="entry name" value="Carb_kinase_FGGY"/>
</dbReference>
<evidence type="ECO:0000256" key="1">
    <source>
        <dbReference type="ARBA" id="ARBA00009156"/>
    </source>
</evidence>
<keyword evidence="5 8" id="KW-0418">Kinase</keyword>
<dbReference type="InterPro" id="IPR043129">
    <property type="entry name" value="ATPase_NBD"/>
</dbReference>
<evidence type="ECO:0000256" key="6">
    <source>
        <dbReference type="ARBA" id="ARBA00022840"/>
    </source>
</evidence>
<dbReference type="GO" id="GO:0042732">
    <property type="term" value="P:D-xylose metabolic process"/>
    <property type="evidence" value="ECO:0007669"/>
    <property type="project" value="UniProtKB-KW"/>
</dbReference>
<feature type="domain" description="Carbohydrate kinase FGGY C-terminal" evidence="11">
    <location>
        <begin position="281"/>
        <end position="446"/>
    </location>
</feature>
<dbReference type="NCBIfam" id="TIGR01312">
    <property type="entry name" value="XylB"/>
    <property type="match status" value="1"/>
</dbReference>
<gene>
    <name evidence="9" type="primary">xylB</name>
    <name evidence="13" type="ORF">ADN01_09840</name>
    <name evidence="12" type="ORF">LSAC_03469</name>
</gene>
<accession>A0A0M8JQH4</accession>
<dbReference type="PIRSF" id="PIRSF000538">
    <property type="entry name" value="GlpK"/>
    <property type="match status" value="1"/>
</dbReference>
<dbReference type="PROSITE" id="PS00445">
    <property type="entry name" value="FGGY_KINASES_2"/>
    <property type="match status" value="1"/>
</dbReference>
<dbReference type="OrthoDB" id="9805576at2"/>